<feature type="region of interest" description="Disordered" evidence="8">
    <location>
        <begin position="382"/>
        <end position="444"/>
    </location>
</feature>
<dbReference type="RefSeq" id="XP_007888253.1">
    <property type="nucleotide sequence ID" value="XM_007890062.2"/>
</dbReference>
<organism evidence="10 11">
    <name type="scientific">Callorhinchus milii</name>
    <name type="common">Ghost shark</name>
    <dbReference type="NCBI Taxonomy" id="7868"/>
    <lineage>
        <taxon>Eukaryota</taxon>
        <taxon>Metazoa</taxon>
        <taxon>Chordata</taxon>
        <taxon>Craniata</taxon>
        <taxon>Vertebrata</taxon>
        <taxon>Chondrichthyes</taxon>
        <taxon>Holocephali</taxon>
        <taxon>Chimaeriformes</taxon>
        <taxon>Callorhinchidae</taxon>
        <taxon>Callorhinchus</taxon>
    </lineage>
</organism>
<dbReference type="GeneTree" id="ENSGT00950000182892"/>
<feature type="domain" description="BZIP" evidence="9">
    <location>
        <begin position="552"/>
        <end position="615"/>
    </location>
</feature>
<dbReference type="KEGG" id="cmk:103176490"/>
<evidence type="ECO:0000256" key="7">
    <source>
        <dbReference type="SAM" id="Coils"/>
    </source>
</evidence>
<dbReference type="GO" id="GO:0000981">
    <property type="term" value="F:DNA-binding transcription factor activity, RNA polymerase II-specific"/>
    <property type="evidence" value="ECO:0007669"/>
    <property type="project" value="TreeGrafter"/>
</dbReference>
<evidence type="ECO:0000256" key="5">
    <source>
        <dbReference type="ARBA" id="ARBA00023163"/>
    </source>
</evidence>
<keyword evidence="2" id="KW-0805">Transcription regulation</keyword>
<dbReference type="OMA" id="DMEEMDQ"/>
<feature type="region of interest" description="Disordered" evidence="8">
    <location>
        <begin position="478"/>
        <end position="501"/>
    </location>
</feature>
<reference evidence="10" key="4">
    <citation type="submission" date="2025-08" db="UniProtKB">
        <authorList>
            <consortium name="Ensembl"/>
        </authorList>
    </citation>
    <scope>IDENTIFICATION</scope>
</reference>
<dbReference type="GO" id="GO:0005634">
    <property type="term" value="C:nucleus"/>
    <property type="evidence" value="ECO:0007669"/>
    <property type="project" value="TreeGrafter"/>
</dbReference>
<dbReference type="OrthoDB" id="7458135at2759"/>
<feature type="compositionally biased region" description="Polar residues" evidence="8">
    <location>
        <begin position="399"/>
        <end position="415"/>
    </location>
</feature>
<dbReference type="SUPFAM" id="SSF57959">
    <property type="entry name" value="Leucine zipper domain"/>
    <property type="match status" value="1"/>
</dbReference>
<dbReference type="PROSITE" id="PS50217">
    <property type="entry name" value="BZIP"/>
    <property type="match status" value="1"/>
</dbReference>
<dbReference type="PANTHER" id="PTHR24411">
    <property type="entry name" value="NUCLEAR FACTOR ERYTHROID 2-RELATED FACTOR"/>
    <property type="match status" value="1"/>
</dbReference>
<keyword evidence="4" id="KW-0010">Activator</keyword>
<keyword evidence="3" id="KW-0238">DNA-binding</keyword>
<feature type="coiled-coil region" evidence="7">
    <location>
        <begin position="90"/>
        <end position="123"/>
    </location>
</feature>
<dbReference type="InterPro" id="IPR046347">
    <property type="entry name" value="bZIP_sf"/>
</dbReference>
<feature type="region of interest" description="Disordered" evidence="8">
    <location>
        <begin position="1"/>
        <end position="23"/>
    </location>
</feature>
<reference evidence="11" key="3">
    <citation type="journal article" date="2014" name="Nature">
        <title>Elephant shark genome provides unique insights into gnathostome evolution.</title>
        <authorList>
            <consortium name="International Elephant Shark Genome Sequencing Consortium"/>
            <person name="Venkatesh B."/>
            <person name="Lee A.P."/>
            <person name="Ravi V."/>
            <person name="Maurya A.K."/>
            <person name="Lian M.M."/>
            <person name="Swann J.B."/>
            <person name="Ohta Y."/>
            <person name="Flajnik M.F."/>
            <person name="Sutoh Y."/>
            <person name="Kasahara M."/>
            <person name="Hoon S."/>
            <person name="Gangu V."/>
            <person name="Roy S.W."/>
            <person name="Irimia M."/>
            <person name="Korzh V."/>
            <person name="Kondrychyn I."/>
            <person name="Lim Z.W."/>
            <person name="Tay B.H."/>
            <person name="Tohari S."/>
            <person name="Kong K.W."/>
            <person name="Ho S."/>
            <person name="Lorente-Galdos B."/>
            <person name="Quilez J."/>
            <person name="Marques-Bonet T."/>
            <person name="Raney B.J."/>
            <person name="Ingham P.W."/>
            <person name="Tay A."/>
            <person name="Hillier L.W."/>
            <person name="Minx P."/>
            <person name="Boehm T."/>
            <person name="Wilson R.K."/>
            <person name="Brenner S."/>
            <person name="Warren W.C."/>
        </authorList>
    </citation>
    <scope>NUCLEOTIDE SEQUENCE [LARGE SCALE GENOMIC DNA]</scope>
</reference>
<feature type="compositionally biased region" description="Polar residues" evidence="8">
    <location>
        <begin position="201"/>
        <end position="229"/>
    </location>
</feature>
<sequence length="660" mass="74486">MRAGGVRHRPRSEPLRGTGRAAPGVFYAESQQSVVSRVSQTATGNNMTDIQRLPIQQQSQQDRDLIDILWRQDIDLGVVREDFDYNYRQKEYALEKQKKLEKEKQEQLQKEQEKALLAQLQLDEETGEFVAIRPAKNSEPANTEGLTESIQIPRTAEQDNEALSFDECMQLLAEAFPFVEDIETVPLEATVPLEPSVPIPAQTSSQQMAPHETQQAETSVLPSAAPESNSLEDLEQTWQELLSIPELQWLHMQNEHFGGTAGFSSRSKASEIQSDGYIATLPSDQMVTESNHSFLSLFDRPYQEIMPPESQDMIQLKTNASDNANSSFSNNFNGLFCSTFVNTQRNSNLSPLTTMTDSLTGILDDPLLEQITISDLAMNENFDCKQPPNFPEVPDSDSGLGSSPNTASPHNSMGSSICGDAPYSHGDSDMDDLESSPDSVKPEFPEMYPMQYQNEDQYQTPSLQDLTKPSPCLNLDTRQTPKDELPVSPGHRKAPFTKDKHSKRVEARLTRDEQRAKALKVPFSVRKIINLPVDDFNEMVSKYQLNEPQLALIRDIRRRGKNKVAAQNCRKRKLENLVGLEQDLDSLEDEKEKLLEEKGEHNKSLHIIKQQLNSLYREVFSMLRDGDGHPYSPSEYSLQHTSDGSVFLVPRSKKLEIKRE</sequence>
<dbReference type="AlphaFoldDB" id="A0A4W3IUU9"/>
<evidence type="ECO:0000256" key="4">
    <source>
        <dbReference type="ARBA" id="ARBA00023159"/>
    </source>
</evidence>
<evidence type="ECO:0000256" key="2">
    <source>
        <dbReference type="ARBA" id="ARBA00023015"/>
    </source>
</evidence>
<dbReference type="GO" id="GO:0034599">
    <property type="term" value="P:cellular response to oxidative stress"/>
    <property type="evidence" value="ECO:0007669"/>
    <property type="project" value="TreeGrafter"/>
</dbReference>
<keyword evidence="7" id="KW-0175">Coiled coil</keyword>
<dbReference type="Pfam" id="PF03131">
    <property type="entry name" value="bZIP_Maf"/>
    <property type="match status" value="1"/>
</dbReference>
<feature type="region of interest" description="Disordered" evidence="8">
    <location>
        <begin position="196"/>
        <end position="233"/>
    </location>
</feature>
<name>A0A4W3IUU9_CALMI</name>
<evidence type="ECO:0000313" key="10">
    <source>
        <dbReference type="Ensembl" id="ENSCMIP00000030028.1"/>
    </source>
</evidence>
<evidence type="ECO:0000313" key="11">
    <source>
        <dbReference type="Proteomes" id="UP000314986"/>
    </source>
</evidence>
<evidence type="ECO:0000256" key="3">
    <source>
        <dbReference type="ARBA" id="ARBA00023125"/>
    </source>
</evidence>
<dbReference type="InterPro" id="IPR047167">
    <property type="entry name" value="NFE2-like"/>
</dbReference>
<dbReference type="STRING" id="7868.ENSCMIP00000030028"/>
<dbReference type="InterPro" id="IPR004827">
    <property type="entry name" value="bZIP"/>
</dbReference>
<gene>
    <name evidence="10" type="primary">nfe2l2a</name>
</gene>
<reference evidence="11" key="2">
    <citation type="journal article" date="2007" name="PLoS Biol.">
        <title>Survey sequencing and comparative analysis of the elephant shark (Callorhinchus milii) genome.</title>
        <authorList>
            <person name="Venkatesh B."/>
            <person name="Kirkness E.F."/>
            <person name="Loh Y.H."/>
            <person name="Halpern A.L."/>
            <person name="Lee A.P."/>
            <person name="Johnson J."/>
            <person name="Dandona N."/>
            <person name="Viswanathan L.D."/>
            <person name="Tay A."/>
            <person name="Venter J.C."/>
            <person name="Strausberg R.L."/>
            <person name="Brenner S."/>
        </authorList>
    </citation>
    <scope>NUCLEOTIDE SEQUENCE [LARGE SCALE GENOMIC DNA]</scope>
</reference>
<dbReference type="PANTHER" id="PTHR24411:SF3">
    <property type="entry name" value="NUCLEAR FACTOR ERYTHROID 2-RELATED FACTOR 2"/>
    <property type="match status" value="1"/>
</dbReference>
<evidence type="ECO:0000256" key="1">
    <source>
        <dbReference type="ARBA" id="ARBA00008157"/>
    </source>
</evidence>
<protein>
    <submittedName>
        <fullName evidence="10">Nfe2 like bZIP transcription factor 2a</fullName>
    </submittedName>
</protein>
<dbReference type="CTD" id="360149"/>
<evidence type="ECO:0000256" key="8">
    <source>
        <dbReference type="SAM" id="MobiDB-lite"/>
    </source>
</evidence>
<comment type="similarity">
    <text evidence="1">Belongs to the bZIP family. CNC subfamily.</text>
</comment>
<dbReference type="GO" id="GO:0000978">
    <property type="term" value="F:RNA polymerase II cis-regulatory region sequence-specific DNA binding"/>
    <property type="evidence" value="ECO:0007669"/>
    <property type="project" value="InterPro"/>
</dbReference>
<accession>A0A4W3IUU9</accession>
<reference evidence="11" key="1">
    <citation type="journal article" date="2006" name="Science">
        <title>Ancient noncoding elements conserved in the human genome.</title>
        <authorList>
            <person name="Venkatesh B."/>
            <person name="Kirkness E.F."/>
            <person name="Loh Y.H."/>
            <person name="Halpern A.L."/>
            <person name="Lee A.P."/>
            <person name="Johnson J."/>
            <person name="Dandona N."/>
            <person name="Viswanathan L.D."/>
            <person name="Tay A."/>
            <person name="Venter J.C."/>
            <person name="Strausberg R.L."/>
            <person name="Brenner S."/>
        </authorList>
    </citation>
    <scope>NUCLEOTIDE SEQUENCE [LARGE SCALE GENOMIC DNA]</scope>
</reference>
<dbReference type="InParanoid" id="A0A4W3IUU9"/>
<reference evidence="10" key="5">
    <citation type="submission" date="2025-09" db="UniProtKB">
        <authorList>
            <consortium name="Ensembl"/>
        </authorList>
    </citation>
    <scope>IDENTIFICATION</scope>
</reference>
<dbReference type="Gene3D" id="1.10.880.10">
    <property type="entry name" value="Transcription factor, Skn-1-like, DNA-binding domain"/>
    <property type="match status" value="1"/>
</dbReference>
<keyword evidence="6" id="KW-0539">Nucleus</keyword>
<dbReference type="InterPro" id="IPR004826">
    <property type="entry name" value="bZIP_Maf"/>
</dbReference>
<dbReference type="GeneID" id="103176490"/>
<proteinExistence type="inferred from homology"/>
<feature type="compositionally biased region" description="Basic residues" evidence="8">
    <location>
        <begin position="1"/>
        <end position="10"/>
    </location>
</feature>
<keyword evidence="5" id="KW-0804">Transcription</keyword>
<dbReference type="Proteomes" id="UP000314986">
    <property type="component" value="Unassembled WGS sequence"/>
</dbReference>
<dbReference type="SMART" id="SM00338">
    <property type="entry name" value="BRLZ"/>
    <property type="match status" value="1"/>
</dbReference>
<dbReference type="InterPro" id="IPR008917">
    <property type="entry name" value="TF_DNA-bd_sf"/>
</dbReference>
<evidence type="ECO:0000259" key="9">
    <source>
        <dbReference type="PROSITE" id="PS50217"/>
    </source>
</evidence>
<keyword evidence="11" id="KW-1185">Reference proteome</keyword>
<feature type="coiled-coil region" evidence="7">
    <location>
        <begin position="570"/>
        <end position="604"/>
    </location>
</feature>
<dbReference type="PROSITE" id="PS00036">
    <property type="entry name" value="BZIP_BASIC"/>
    <property type="match status" value="1"/>
</dbReference>
<dbReference type="SUPFAM" id="SSF47454">
    <property type="entry name" value="A DNA-binding domain in eukaryotic transcription factors"/>
    <property type="match status" value="1"/>
</dbReference>
<evidence type="ECO:0000256" key="6">
    <source>
        <dbReference type="ARBA" id="ARBA00023242"/>
    </source>
</evidence>
<dbReference type="Ensembl" id="ENSCMIT00000030494.1">
    <property type="protein sequence ID" value="ENSCMIP00000030028.1"/>
    <property type="gene ID" value="ENSCMIG00000012953.1"/>
</dbReference>
<dbReference type="FunFam" id="1.10.880.10:FF:000001">
    <property type="entry name" value="Nuclear factor erythroid 2-related factor 2"/>
    <property type="match status" value="1"/>
</dbReference>